<reference evidence="1 2" key="1">
    <citation type="submission" date="2015-12" db="EMBL/GenBank/DDBJ databases">
        <title>Draft genome sequence of Moniliophthora roreri, the causal agent of frosty pod rot of cacao.</title>
        <authorList>
            <person name="Aime M.C."/>
            <person name="Diaz-Valderrama J.R."/>
            <person name="Kijpornyongpan T."/>
            <person name="Phillips-Mora W."/>
        </authorList>
    </citation>
    <scope>NUCLEOTIDE SEQUENCE [LARGE SCALE GENOMIC DNA]</scope>
    <source>
        <strain evidence="1 2">MCA 2952</strain>
    </source>
</reference>
<name>A0A0W0F6P1_MONRR</name>
<evidence type="ECO:0000313" key="2">
    <source>
        <dbReference type="Proteomes" id="UP000054988"/>
    </source>
</evidence>
<organism evidence="1 2">
    <name type="scientific">Moniliophthora roreri</name>
    <name type="common">Frosty pod rot fungus</name>
    <name type="synonym">Monilia roreri</name>
    <dbReference type="NCBI Taxonomy" id="221103"/>
    <lineage>
        <taxon>Eukaryota</taxon>
        <taxon>Fungi</taxon>
        <taxon>Dikarya</taxon>
        <taxon>Basidiomycota</taxon>
        <taxon>Agaricomycotina</taxon>
        <taxon>Agaricomycetes</taxon>
        <taxon>Agaricomycetidae</taxon>
        <taxon>Agaricales</taxon>
        <taxon>Marasmiineae</taxon>
        <taxon>Marasmiaceae</taxon>
        <taxon>Moniliophthora</taxon>
    </lineage>
</organism>
<dbReference type="AlphaFoldDB" id="A0A0W0F6P1"/>
<protein>
    <submittedName>
        <fullName evidence="1">Uncharacterized protein</fullName>
    </submittedName>
</protein>
<proteinExistence type="predicted"/>
<gene>
    <name evidence="1" type="ORF">WG66_15490</name>
</gene>
<sequence>MLPSLGELFYPPFLLHQTSLL</sequence>
<comment type="caution">
    <text evidence="1">The sequence shown here is derived from an EMBL/GenBank/DDBJ whole genome shotgun (WGS) entry which is preliminary data.</text>
</comment>
<accession>A0A0W0F6P1</accession>
<dbReference type="Proteomes" id="UP000054988">
    <property type="component" value="Unassembled WGS sequence"/>
</dbReference>
<dbReference type="EMBL" id="LATX01002279">
    <property type="protein sequence ID" value="KTB31937.1"/>
    <property type="molecule type" value="Genomic_DNA"/>
</dbReference>
<evidence type="ECO:0000313" key="1">
    <source>
        <dbReference type="EMBL" id="KTB31937.1"/>
    </source>
</evidence>